<dbReference type="Proteomes" id="UP000184533">
    <property type="component" value="Unassembled WGS sequence"/>
</dbReference>
<keyword evidence="1" id="KW-0472">Membrane</keyword>
<proteinExistence type="predicted"/>
<evidence type="ECO:0000313" key="4">
    <source>
        <dbReference type="Proteomes" id="UP000184533"/>
    </source>
</evidence>
<feature type="domain" description="TadE-like" evidence="2">
    <location>
        <begin position="20"/>
        <end position="50"/>
    </location>
</feature>
<dbReference type="Pfam" id="PF07811">
    <property type="entry name" value="TadE"/>
    <property type="match status" value="1"/>
</dbReference>
<reference evidence="3 4" key="1">
    <citation type="submission" date="2016-11" db="EMBL/GenBank/DDBJ databases">
        <authorList>
            <person name="Jaros S."/>
            <person name="Januszkiewicz K."/>
            <person name="Wedrychowicz H."/>
        </authorList>
    </citation>
    <scope>NUCLEOTIDE SEQUENCE [LARGE SCALE GENOMIC DNA]</scope>
    <source>
        <strain evidence="3 4">DSM 17137</strain>
    </source>
</reference>
<feature type="transmembrane region" description="Helical" evidence="1">
    <location>
        <begin position="20"/>
        <end position="39"/>
    </location>
</feature>
<keyword evidence="1" id="KW-0812">Transmembrane</keyword>
<evidence type="ECO:0000259" key="2">
    <source>
        <dbReference type="Pfam" id="PF07811"/>
    </source>
</evidence>
<name>A0A1M5BK71_9HYPH</name>
<dbReference type="RefSeq" id="WP_052950747.1">
    <property type="nucleotide sequence ID" value="NZ_FQVC01000007.1"/>
</dbReference>
<keyword evidence="1" id="KW-1133">Transmembrane helix</keyword>
<sequence length="187" mass="20802">MSVWSRARALLARFWSRHDGVAAVEFAMIAPIMLLVYLGSMEGSALLTMDRRIQTISNSVGDLVARGKDRVSMSEIDDYFTAARIIMAPYSTSGLVQRVVSVQVDKDGKGVVRWSRDSGKAVPYAKGTSYALPAEITDIAREGFVIVAEATMPYTPLTGLVFNQQYTLYRENFYMPRFGNEIELLAQ</sequence>
<protein>
    <submittedName>
        <fullName evidence="3">Flp pilus assembly protein TadG</fullName>
    </submittedName>
</protein>
<evidence type="ECO:0000256" key="1">
    <source>
        <dbReference type="SAM" id="Phobius"/>
    </source>
</evidence>
<accession>A0A1M5BK71</accession>
<organism evidence="3 4">
    <name type="scientific">Devosia limi DSM 17137</name>
    <dbReference type="NCBI Taxonomy" id="1121477"/>
    <lineage>
        <taxon>Bacteria</taxon>
        <taxon>Pseudomonadati</taxon>
        <taxon>Pseudomonadota</taxon>
        <taxon>Alphaproteobacteria</taxon>
        <taxon>Hyphomicrobiales</taxon>
        <taxon>Devosiaceae</taxon>
        <taxon>Devosia</taxon>
    </lineage>
</organism>
<evidence type="ECO:0000313" key="3">
    <source>
        <dbReference type="EMBL" id="SHF42858.1"/>
    </source>
</evidence>
<dbReference type="EMBL" id="FQVC01000007">
    <property type="protein sequence ID" value="SHF42858.1"/>
    <property type="molecule type" value="Genomic_DNA"/>
</dbReference>
<dbReference type="OrthoDB" id="7189296at2"/>
<dbReference type="AlphaFoldDB" id="A0A1M5BK71"/>
<dbReference type="InterPro" id="IPR012495">
    <property type="entry name" value="TadE-like_dom"/>
</dbReference>
<gene>
    <name evidence="3" type="ORF">SAMN02745223_02638</name>
</gene>